<protein>
    <submittedName>
        <fullName evidence="2">Uncharacterized protein</fullName>
    </submittedName>
</protein>
<evidence type="ECO:0000313" key="3">
    <source>
        <dbReference type="Proteomes" id="UP001410795"/>
    </source>
</evidence>
<gene>
    <name evidence="2" type="ORF">GCM10022202_34310</name>
</gene>
<feature type="region of interest" description="Disordered" evidence="1">
    <location>
        <begin position="1"/>
        <end position="35"/>
    </location>
</feature>
<proteinExistence type="predicted"/>
<sequence length="59" mass="6465">MIQNVTVTTESTVRPSSSVDRPQREDGDEEGARGPRGFWLRVADGLLELPAAVFLLARP</sequence>
<evidence type="ECO:0000313" key="2">
    <source>
        <dbReference type="EMBL" id="GAA3669366.1"/>
    </source>
</evidence>
<name>A0ABP7BVI0_9MICO</name>
<keyword evidence="3" id="KW-1185">Reference proteome</keyword>
<reference evidence="3" key="1">
    <citation type="journal article" date="2019" name="Int. J. Syst. Evol. Microbiol.">
        <title>The Global Catalogue of Microorganisms (GCM) 10K type strain sequencing project: providing services to taxonomists for standard genome sequencing and annotation.</title>
        <authorList>
            <consortium name="The Broad Institute Genomics Platform"/>
            <consortium name="The Broad Institute Genome Sequencing Center for Infectious Disease"/>
            <person name="Wu L."/>
            <person name="Ma J."/>
        </authorList>
    </citation>
    <scope>NUCLEOTIDE SEQUENCE [LARGE SCALE GENOMIC DNA]</scope>
    <source>
        <strain evidence="3">JCM 16546</strain>
    </source>
</reference>
<accession>A0ABP7BVI0</accession>
<dbReference type="EMBL" id="BAAAYV010000025">
    <property type="protein sequence ID" value="GAA3669366.1"/>
    <property type="molecule type" value="Genomic_DNA"/>
</dbReference>
<comment type="caution">
    <text evidence="2">The sequence shown here is derived from an EMBL/GenBank/DDBJ whole genome shotgun (WGS) entry which is preliminary data.</text>
</comment>
<feature type="compositionally biased region" description="Polar residues" evidence="1">
    <location>
        <begin position="1"/>
        <end position="20"/>
    </location>
</feature>
<organism evidence="2 3">
    <name type="scientific">Microbacterium marinilacus</name>
    <dbReference type="NCBI Taxonomy" id="415209"/>
    <lineage>
        <taxon>Bacteria</taxon>
        <taxon>Bacillati</taxon>
        <taxon>Actinomycetota</taxon>
        <taxon>Actinomycetes</taxon>
        <taxon>Micrococcales</taxon>
        <taxon>Microbacteriaceae</taxon>
        <taxon>Microbacterium</taxon>
    </lineage>
</organism>
<dbReference type="RefSeq" id="WP_221857232.1">
    <property type="nucleotide sequence ID" value="NZ_BAAAYV010000025.1"/>
</dbReference>
<evidence type="ECO:0000256" key="1">
    <source>
        <dbReference type="SAM" id="MobiDB-lite"/>
    </source>
</evidence>
<feature type="compositionally biased region" description="Basic and acidic residues" evidence="1">
    <location>
        <begin position="21"/>
        <end position="33"/>
    </location>
</feature>
<dbReference type="Proteomes" id="UP001410795">
    <property type="component" value="Unassembled WGS sequence"/>
</dbReference>